<dbReference type="Proteomes" id="UP000052020">
    <property type="component" value="Unassembled WGS sequence"/>
</dbReference>
<sequence length="492" mass="56264">MERYFPTFMPMWRRARRALPRFLRIGVWPFRQLGRGILRGWPWLAGILVVLLLAHTIFNIVATRELGRELARLKANGCRLTLPELAPPPVPNEENAALIYERAFELLPSDDVDSAFWRAVAFAFPTRYGGTEHPATHSQAATFIRQHQRVLDLLRKGAAMPKARYQVNWEAPPFEIMLPHAAQIRDSVRLLGVDAVLKSRRGDAAGALADIGVMLKTGDTVSPEPALVSQLGRVACYSIASETLNTVMNNSAPSAEDCRSLHLLLSHIDLMRPFTHALKGDRVWGLWAFHEVRRSPAALLATAQDEAESTAKWPFWTAPLRLLWAPWLKKDELFYLRYMERVIALSRKPYRENAYATLHQQWERAPRYALVTRILVPVTGKVTWRRDEGIARIGLAQWALALRVYQERMGHYPHALSDVCAVVDWSLPDDPLSGQPFVYRREGDGYILYSFGFNRHDDGGKKERRKFRPYGPALTEAEYLRVPDDIVWRMTR</sequence>
<name>A0A0S7XHK9_9BACT</name>
<proteinExistence type="predicted"/>
<reference evidence="1 2" key="1">
    <citation type="journal article" date="2015" name="Microbiome">
        <title>Genomic resolution of linkages in carbon, nitrogen, and sulfur cycling among widespread estuary sediment bacteria.</title>
        <authorList>
            <person name="Baker B.J."/>
            <person name="Lazar C.S."/>
            <person name="Teske A.P."/>
            <person name="Dick G.J."/>
        </authorList>
    </citation>
    <scope>NUCLEOTIDE SEQUENCE [LARGE SCALE GENOMIC DNA]</scope>
    <source>
        <strain evidence="1">DG_56</strain>
    </source>
</reference>
<evidence type="ECO:0000313" key="1">
    <source>
        <dbReference type="EMBL" id="KPJ61898.1"/>
    </source>
</evidence>
<dbReference type="EMBL" id="LIZY01000140">
    <property type="protein sequence ID" value="KPJ61898.1"/>
    <property type="molecule type" value="Genomic_DNA"/>
</dbReference>
<gene>
    <name evidence="1" type="ORF">AMK68_05590</name>
</gene>
<evidence type="ECO:0000313" key="2">
    <source>
        <dbReference type="Proteomes" id="UP000052020"/>
    </source>
</evidence>
<organism evidence="1 2">
    <name type="scientific">candidate division KD3-62 bacterium DG_56</name>
    <dbReference type="NCBI Taxonomy" id="1704032"/>
    <lineage>
        <taxon>Bacteria</taxon>
        <taxon>candidate division KD3-62</taxon>
    </lineage>
</organism>
<dbReference type="AlphaFoldDB" id="A0A0S7XHK9"/>
<comment type="caution">
    <text evidence="1">The sequence shown here is derived from an EMBL/GenBank/DDBJ whole genome shotgun (WGS) entry which is preliminary data.</text>
</comment>
<accession>A0A0S7XHK9</accession>
<protein>
    <submittedName>
        <fullName evidence="1">Uncharacterized protein</fullName>
    </submittedName>
</protein>